<dbReference type="SUPFAM" id="SSF55729">
    <property type="entry name" value="Acyl-CoA N-acyltransferases (Nat)"/>
    <property type="match status" value="1"/>
</dbReference>
<dbReference type="Gene3D" id="3.40.630.30">
    <property type="match status" value="1"/>
</dbReference>
<dbReference type="PROSITE" id="PS51186">
    <property type="entry name" value="GNAT"/>
    <property type="match status" value="1"/>
</dbReference>
<dbReference type="EMBL" id="JANIEK010000023">
    <property type="protein sequence ID" value="MCT4795335.1"/>
    <property type="molecule type" value="Genomic_DNA"/>
</dbReference>
<dbReference type="RefSeq" id="WP_034816228.1">
    <property type="nucleotide sequence ID" value="NZ_JANIEK010000023.1"/>
</dbReference>
<dbReference type="InterPro" id="IPR000182">
    <property type="entry name" value="GNAT_dom"/>
</dbReference>
<reference evidence="4 5" key="1">
    <citation type="submission" date="2022-07" db="EMBL/GenBank/DDBJ databases">
        <title>Genomic and pangenome structural analysis of the polyextremophile Exiguobacterium.</title>
        <authorList>
            <person name="Shen L."/>
        </authorList>
    </citation>
    <scope>NUCLEOTIDE SEQUENCE [LARGE SCALE GENOMIC DNA]</scope>
    <source>
        <strain evidence="4 5">12_1</strain>
    </source>
</reference>
<feature type="domain" description="N-acetyltransferase" evidence="3">
    <location>
        <begin position="6"/>
        <end position="158"/>
    </location>
</feature>
<organism evidence="4 5">
    <name type="scientific">Exiguobacterium alkaliphilum</name>
    <dbReference type="NCBI Taxonomy" id="1428684"/>
    <lineage>
        <taxon>Bacteria</taxon>
        <taxon>Bacillati</taxon>
        <taxon>Bacillota</taxon>
        <taxon>Bacilli</taxon>
        <taxon>Bacillales</taxon>
        <taxon>Bacillales Family XII. Incertae Sedis</taxon>
        <taxon>Exiguobacterium</taxon>
    </lineage>
</organism>
<proteinExistence type="predicted"/>
<keyword evidence="2" id="KW-0012">Acyltransferase</keyword>
<accession>A0ABT2KY66</accession>
<evidence type="ECO:0000313" key="4">
    <source>
        <dbReference type="EMBL" id="MCT4795335.1"/>
    </source>
</evidence>
<dbReference type="PANTHER" id="PTHR43420">
    <property type="entry name" value="ACETYLTRANSFERASE"/>
    <property type="match status" value="1"/>
</dbReference>
<keyword evidence="1" id="KW-0808">Transferase</keyword>
<name>A0ABT2KY66_9BACL</name>
<evidence type="ECO:0000313" key="5">
    <source>
        <dbReference type="Proteomes" id="UP001206821"/>
    </source>
</evidence>
<dbReference type="Proteomes" id="UP001206821">
    <property type="component" value="Unassembled WGS sequence"/>
</dbReference>
<keyword evidence="5" id="KW-1185">Reference proteome</keyword>
<protein>
    <submittedName>
        <fullName evidence="4">GNAT family N-acetyltransferase</fullName>
    </submittedName>
</protein>
<evidence type="ECO:0000256" key="2">
    <source>
        <dbReference type="ARBA" id="ARBA00023315"/>
    </source>
</evidence>
<dbReference type="PANTHER" id="PTHR43420:SF44">
    <property type="entry name" value="ACETYLTRANSFERASE YPEA"/>
    <property type="match status" value="1"/>
</dbReference>
<gene>
    <name evidence="4" type="ORF">NQG31_07235</name>
</gene>
<evidence type="ECO:0000259" key="3">
    <source>
        <dbReference type="PROSITE" id="PS51186"/>
    </source>
</evidence>
<comment type="caution">
    <text evidence="4">The sequence shown here is derived from an EMBL/GenBank/DDBJ whole genome shotgun (WGS) entry which is preliminary data.</text>
</comment>
<dbReference type="Pfam" id="PF00583">
    <property type="entry name" value="Acetyltransf_1"/>
    <property type="match status" value="1"/>
</dbReference>
<evidence type="ECO:0000256" key="1">
    <source>
        <dbReference type="ARBA" id="ARBA00022679"/>
    </source>
</evidence>
<sequence length="267" mass="29955">MTAHHITYRQNPPLHDLYTAFMDGFSDYMIRFEMDEATFESVFLVRDQNQPSRSIVAYADDRPVGVLLSGIARLETGWVTRCGGLAVAPGYRQLGIAQELMRRFDEQAQGTRLLEVIQGNDAALGLYERLGYEVVREIVYYQAAVTASSATIEEVSISELFDHHYPSGAHRPIWQRDVRTTQQQATLFRVTEGEREGALLFRDAVLLDVFGRDEDAVWLLQAAASKQPVHLTLTSDRAAFVSAAETLGFVKDAIAQYEMMKQGGERG</sequence>
<dbReference type="InterPro" id="IPR050680">
    <property type="entry name" value="YpeA/RimI_acetyltransf"/>
</dbReference>
<dbReference type="CDD" id="cd04301">
    <property type="entry name" value="NAT_SF"/>
    <property type="match status" value="1"/>
</dbReference>
<dbReference type="InterPro" id="IPR016181">
    <property type="entry name" value="Acyl_CoA_acyltransferase"/>
</dbReference>